<dbReference type="Gene3D" id="2.20.110.10">
    <property type="entry name" value="Histone H3 K4-specific methyltransferase SET7/9 N-terminal domain"/>
    <property type="match status" value="2"/>
</dbReference>
<dbReference type="AlphaFoldDB" id="A0A4Y6RKJ9"/>
<dbReference type="KEGG" id="jas:FJQ89_26360"/>
<dbReference type="RefSeq" id="WP_141172323.1">
    <property type="nucleotide sequence ID" value="NZ_CP041185.1"/>
</dbReference>
<dbReference type="InterPro" id="IPR011652">
    <property type="entry name" value="MORN_2"/>
</dbReference>
<gene>
    <name evidence="2" type="ORF">FJQ89_26360</name>
</gene>
<name>A0A4Y6RKJ9_9BURK</name>
<dbReference type="SUPFAM" id="SSF82185">
    <property type="entry name" value="Histone H3 K4-specific methyltransferase SET7/9 N-terminal domain"/>
    <property type="match status" value="2"/>
</dbReference>
<evidence type="ECO:0000313" key="3">
    <source>
        <dbReference type="Proteomes" id="UP000316665"/>
    </source>
</evidence>
<evidence type="ECO:0000256" key="1">
    <source>
        <dbReference type="SAM" id="SignalP"/>
    </source>
</evidence>
<protein>
    <submittedName>
        <fullName evidence="2">Toxin-antitoxin system YwqK family antitoxin</fullName>
    </submittedName>
</protein>
<feature type="chain" id="PRO_5021487161" evidence="1">
    <location>
        <begin position="21"/>
        <end position="316"/>
    </location>
</feature>
<reference evidence="2 3" key="1">
    <citation type="submission" date="2019-06" db="EMBL/GenBank/DDBJ databases">
        <title>Complete genome sequence of Janthinobacterium sp. SNU WT3 isolated from diseased rainbow trout.</title>
        <authorList>
            <person name="Oh W.T."/>
            <person name="Park S.C."/>
        </authorList>
    </citation>
    <scope>NUCLEOTIDE SEQUENCE [LARGE SCALE GENOMIC DNA]</scope>
    <source>
        <strain evidence="2 3">SNU WT3</strain>
    </source>
</reference>
<evidence type="ECO:0000313" key="2">
    <source>
        <dbReference type="EMBL" id="QDG73558.1"/>
    </source>
</evidence>
<dbReference type="EMBL" id="CP041185">
    <property type="protein sequence ID" value="QDG73558.1"/>
    <property type="molecule type" value="Genomic_DNA"/>
</dbReference>
<keyword evidence="3" id="KW-1185">Reference proteome</keyword>
<accession>A0A4Y6RKJ9</accession>
<dbReference type="OrthoDB" id="4563261at2"/>
<dbReference type="Proteomes" id="UP000316665">
    <property type="component" value="Chromosome"/>
</dbReference>
<proteinExistence type="predicted"/>
<keyword evidence="1" id="KW-0732">Signal</keyword>
<sequence>MKIINSVLLAAVLASSSSLATPALPAEALPATLYVDAERQPAAPAAAMYEQRAPLRHDAARQAWHWQLYFAQPPGKLHMDAWLLSADVASPRYAYQRSVYFADGRLALLEERNGEGDFDGVNVEYHANGAVKSRKAYRDGEYEGLHSHYHANGQLSREMRYQAGQPADGEYLSFDEQGQISNRAHFADGVLSGEAQAFHPNGRLAERGPYLEGQRNGLHQTWWPDGREKSRLNFLHGKPQGWSLLYFANGQLDQKNLFEDGVMLSTQSWRDDGTPLHAVEYVDGRKHGLERRWGEDGTRTVCAWQDGSLLRPCSHF</sequence>
<dbReference type="Pfam" id="PF07661">
    <property type="entry name" value="MORN_2"/>
    <property type="match status" value="2"/>
</dbReference>
<feature type="signal peptide" evidence="1">
    <location>
        <begin position="1"/>
        <end position="20"/>
    </location>
</feature>
<organism evidence="2 3">
    <name type="scientific">Janthinobacterium tructae</name>
    <dbReference type="NCBI Taxonomy" id="2590869"/>
    <lineage>
        <taxon>Bacteria</taxon>
        <taxon>Pseudomonadati</taxon>
        <taxon>Pseudomonadota</taxon>
        <taxon>Betaproteobacteria</taxon>
        <taxon>Burkholderiales</taxon>
        <taxon>Oxalobacteraceae</taxon>
        <taxon>Janthinobacterium</taxon>
    </lineage>
</organism>